<feature type="compositionally biased region" description="Polar residues" evidence="1">
    <location>
        <begin position="128"/>
        <end position="137"/>
    </location>
</feature>
<dbReference type="PANTHER" id="PTHR39601:SF2">
    <property type="entry name" value="CHORIOGENIN HMINOR"/>
    <property type="match status" value="1"/>
</dbReference>
<dbReference type="EMBL" id="MU005963">
    <property type="protein sequence ID" value="KAF2862913.1"/>
    <property type="molecule type" value="Genomic_DNA"/>
</dbReference>
<dbReference type="Pfam" id="PF26013">
    <property type="entry name" value="DUF8004"/>
    <property type="match status" value="1"/>
</dbReference>
<evidence type="ECO:0000259" key="2">
    <source>
        <dbReference type="Pfam" id="PF26013"/>
    </source>
</evidence>
<keyword evidence="4" id="KW-1185">Reference proteome</keyword>
<dbReference type="AlphaFoldDB" id="A0A6A7C6A7"/>
<feature type="region of interest" description="Disordered" evidence="1">
    <location>
        <begin position="327"/>
        <end position="351"/>
    </location>
</feature>
<feature type="region of interest" description="Disordered" evidence="1">
    <location>
        <begin position="824"/>
        <end position="875"/>
    </location>
</feature>
<reference evidence="3" key="1">
    <citation type="journal article" date="2020" name="Stud. Mycol.">
        <title>101 Dothideomycetes genomes: a test case for predicting lifestyles and emergence of pathogens.</title>
        <authorList>
            <person name="Haridas S."/>
            <person name="Albert R."/>
            <person name="Binder M."/>
            <person name="Bloem J."/>
            <person name="Labutti K."/>
            <person name="Salamov A."/>
            <person name="Andreopoulos B."/>
            <person name="Baker S."/>
            <person name="Barry K."/>
            <person name="Bills G."/>
            <person name="Bluhm B."/>
            <person name="Cannon C."/>
            <person name="Castanera R."/>
            <person name="Culley D."/>
            <person name="Daum C."/>
            <person name="Ezra D."/>
            <person name="Gonzalez J."/>
            <person name="Henrissat B."/>
            <person name="Kuo A."/>
            <person name="Liang C."/>
            <person name="Lipzen A."/>
            <person name="Lutzoni F."/>
            <person name="Magnuson J."/>
            <person name="Mondo S."/>
            <person name="Nolan M."/>
            <person name="Ohm R."/>
            <person name="Pangilinan J."/>
            <person name="Park H.-J."/>
            <person name="Ramirez L."/>
            <person name="Alfaro M."/>
            <person name="Sun H."/>
            <person name="Tritt A."/>
            <person name="Yoshinaga Y."/>
            <person name="Zwiers L.-H."/>
            <person name="Turgeon B."/>
            <person name="Goodwin S."/>
            <person name="Spatafora J."/>
            <person name="Crous P."/>
            <person name="Grigoriev I."/>
        </authorList>
    </citation>
    <scope>NUCLEOTIDE SEQUENCE</scope>
    <source>
        <strain evidence="3">CBS 480.64</strain>
    </source>
</reference>
<evidence type="ECO:0000313" key="4">
    <source>
        <dbReference type="Proteomes" id="UP000799421"/>
    </source>
</evidence>
<feature type="compositionally biased region" description="Polar residues" evidence="1">
    <location>
        <begin position="330"/>
        <end position="351"/>
    </location>
</feature>
<dbReference type="Proteomes" id="UP000799421">
    <property type="component" value="Unassembled WGS sequence"/>
</dbReference>
<sequence length="958" mass="105450">MMAESGSRAANDAASGRAAVKKSRRLSNILSFGLVSNDPLLSPPADSNSLAPSDAVRPRSKSPGMRSLLRKSPPPLPPTSQVSQHPPQLPLPQHQDTDAADSLTALPMVNSPRESPRSRDTGGDSFLRTVSSQNFSRPATPKRLSRTDTPTLQVPELSPVRTRSSSRPGTSGMDKSMKRRSFFGRIKKEDEEQPSGPQAWIAGHQQKMAYDHEALLSGLPMTELWDEEGGNCYVYLFPRNTGTGASFKIDSALLASSPVLTRLAFGRLYSQGEDPRQKNLSVNDLDKLVKGGTVSSGASQASHARTASLTDNTQETHLYLPIKLSGEVPSINSRPNTPVRSTRKGTTGQPVQDQAAEDFQILVDVRNFFAFLSGQSLVATDRKSSFFQIFLSIAGILKTYGFTNVDGSTFGEVADHSFNEYVDEIGLADVRGSREKTIEGVVLGERMRSVLLYNEAFTHAVGKYDDIIAMRSPKFSLMSSITQNRLTRAAMDLEKRVASIRLILTNFELPSLFTGLMNSKVSEERKEGVRFDEWKNAWFGMRKWMIALLNRRYGHWPPRASSKKNHLETSGLNRAVCRELYDDMSAMYDLLVDRTQLTTRTVDGVDTEGHREEPAIRALRAVLSEYDRSMPPVKPPIPFDLPLLPTLHTTRPDYGRGDPKKDAKARSKKLKEDEVAAILRAARNADVEAATANNPFLNAFREMERRAAKSCNVSQMRDLRIGQWLFMYVVIQALPMLVVDAPGIRYGEKVEYFLCAPPRSGVPWAMTKAPGQDGVGGQRRTWFAVGEGGGVVSLPSDLVEHGVEGVFRRSHCWVQAEKWVEEAGLIPPNSQDGNEYDVNPGGSMDEPSPPDIEGDLPPPPRIRSASRPRSMGAASKRMSSFGIGLEALPLPAGVAPDEFMVPPLPLTPGADWTGEASSLRGMPRPRSMHLVDTSRTFDAILADVKSPNAGKKEKKKRW</sequence>
<gene>
    <name evidence="3" type="ORF">K470DRAFT_255435</name>
</gene>
<dbReference type="PANTHER" id="PTHR39601">
    <property type="entry name" value="CHORIOGENIN HMINOR"/>
    <property type="match status" value="1"/>
</dbReference>
<feature type="compositionally biased region" description="Low complexity" evidence="1">
    <location>
        <begin position="158"/>
        <end position="172"/>
    </location>
</feature>
<organism evidence="3 4">
    <name type="scientific">Piedraia hortae CBS 480.64</name>
    <dbReference type="NCBI Taxonomy" id="1314780"/>
    <lineage>
        <taxon>Eukaryota</taxon>
        <taxon>Fungi</taxon>
        <taxon>Dikarya</taxon>
        <taxon>Ascomycota</taxon>
        <taxon>Pezizomycotina</taxon>
        <taxon>Dothideomycetes</taxon>
        <taxon>Dothideomycetidae</taxon>
        <taxon>Capnodiales</taxon>
        <taxon>Piedraiaceae</taxon>
        <taxon>Piedraia</taxon>
    </lineage>
</organism>
<feature type="domain" description="DUF8004" evidence="2">
    <location>
        <begin position="416"/>
        <end position="508"/>
    </location>
</feature>
<accession>A0A6A7C6A7</accession>
<dbReference type="OrthoDB" id="5300331at2759"/>
<feature type="compositionally biased region" description="Low complexity" evidence="1">
    <location>
        <begin position="1"/>
        <end position="18"/>
    </location>
</feature>
<feature type="region of interest" description="Disordered" evidence="1">
    <location>
        <begin position="1"/>
        <end position="179"/>
    </location>
</feature>
<feature type="region of interest" description="Disordered" evidence="1">
    <location>
        <begin position="650"/>
        <end position="669"/>
    </location>
</feature>
<evidence type="ECO:0000256" key="1">
    <source>
        <dbReference type="SAM" id="MobiDB-lite"/>
    </source>
</evidence>
<proteinExistence type="predicted"/>
<evidence type="ECO:0000313" key="3">
    <source>
        <dbReference type="EMBL" id="KAF2862913.1"/>
    </source>
</evidence>
<protein>
    <recommendedName>
        <fullName evidence="2">DUF8004 domain-containing protein</fullName>
    </recommendedName>
</protein>
<dbReference type="InterPro" id="IPR058317">
    <property type="entry name" value="DUF8004"/>
</dbReference>
<name>A0A6A7C6A7_9PEZI</name>